<keyword evidence="5 10" id="KW-0697">Rotamase</keyword>
<accession>A0A8I0DVE3</accession>
<feature type="compositionally biased region" description="Low complexity" evidence="11">
    <location>
        <begin position="35"/>
        <end position="50"/>
    </location>
</feature>
<keyword evidence="8" id="KW-0131">Cell cycle</keyword>
<dbReference type="Pfam" id="PF05698">
    <property type="entry name" value="Trigger_C"/>
    <property type="match status" value="1"/>
</dbReference>
<dbReference type="SUPFAM" id="SSF109998">
    <property type="entry name" value="Triger factor/SurA peptide-binding domain-like"/>
    <property type="match status" value="1"/>
</dbReference>
<evidence type="ECO:0000256" key="11">
    <source>
        <dbReference type="SAM" id="MobiDB-lite"/>
    </source>
</evidence>
<evidence type="ECO:0000256" key="12">
    <source>
        <dbReference type="SAM" id="SignalP"/>
    </source>
</evidence>
<dbReference type="InterPro" id="IPR001179">
    <property type="entry name" value="PPIase_FKBP_dom"/>
</dbReference>
<dbReference type="InterPro" id="IPR037041">
    <property type="entry name" value="Trigger_fac_C_sf"/>
</dbReference>
<feature type="signal peptide" evidence="12">
    <location>
        <begin position="1"/>
        <end position="21"/>
    </location>
</feature>
<feature type="domain" description="PPIase FKBP-type" evidence="13">
    <location>
        <begin position="115"/>
        <end position="201"/>
    </location>
</feature>
<dbReference type="FunFam" id="3.10.50.40:FF:000001">
    <property type="entry name" value="Trigger factor"/>
    <property type="match status" value="1"/>
</dbReference>
<dbReference type="InterPro" id="IPR027304">
    <property type="entry name" value="Trigger_fact/SurA_dom_sf"/>
</dbReference>
<dbReference type="PROSITE" id="PS50059">
    <property type="entry name" value="FKBP_PPIASE"/>
    <property type="match status" value="1"/>
</dbReference>
<dbReference type="InterPro" id="IPR046357">
    <property type="entry name" value="PPIase_dom_sf"/>
</dbReference>
<keyword evidence="4" id="KW-0132">Cell division</keyword>
<evidence type="ECO:0000313" key="14">
    <source>
        <dbReference type="EMBL" id="MBC5663342.1"/>
    </source>
</evidence>
<organism evidence="14 15">
    <name type="scientific">Coprococcus hominis</name>
    <name type="common">ex Liu et al. 2022</name>
    <dbReference type="NCBI Taxonomy" id="2763039"/>
    <lineage>
        <taxon>Bacteria</taxon>
        <taxon>Bacillati</taxon>
        <taxon>Bacillota</taxon>
        <taxon>Clostridia</taxon>
        <taxon>Lachnospirales</taxon>
        <taxon>Lachnospiraceae</taxon>
        <taxon>Coprococcus</taxon>
    </lineage>
</organism>
<dbReference type="PIRSF" id="PIRSF003095">
    <property type="entry name" value="Trigger_factor"/>
    <property type="match status" value="1"/>
</dbReference>
<evidence type="ECO:0000256" key="5">
    <source>
        <dbReference type="ARBA" id="ARBA00023110"/>
    </source>
</evidence>
<evidence type="ECO:0000256" key="1">
    <source>
        <dbReference type="ARBA" id="ARBA00000971"/>
    </source>
</evidence>
<dbReference type="InterPro" id="IPR008880">
    <property type="entry name" value="Trigger_fac_C"/>
</dbReference>
<dbReference type="AlphaFoldDB" id="A0A8I0DVE3"/>
<feature type="region of interest" description="Disordered" evidence="11">
    <location>
        <begin position="32"/>
        <end position="51"/>
    </location>
</feature>
<reference evidence="14 15" key="1">
    <citation type="submission" date="2020-08" db="EMBL/GenBank/DDBJ databases">
        <title>Genome public.</title>
        <authorList>
            <person name="Liu C."/>
            <person name="Sun Q."/>
        </authorList>
    </citation>
    <scope>NUCLEOTIDE SEQUENCE [LARGE SCALE GENOMIC DNA]</scope>
    <source>
        <strain evidence="14 15">NSJ-10</strain>
    </source>
</reference>
<dbReference type="NCBIfam" id="TIGR00115">
    <property type="entry name" value="tig"/>
    <property type="match status" value="1"/>
</dbReference>
<dbReference type="Gene3D" id="1.10.3120.10">
    <property type="entry name" value="Trigger factor, C-terminal domain"/>
    <property type="match status" value="1"/>
</dbReference>
<comment type="subcellular location">
    <subcellularLocation>
        <location evidence="2">Cytoplasm</location>
    </subcellularLocation>
</comment>
<gene>
    <name evidence="14" type="primary">tig</name>
    <name evidence="14" type="ORF">H8S09_10640</name>
</gene>
<proteinExistence type="inferred from homology"/>
<dbReference type="GO" id="GO:0003755">
    <property type="term" value="F:peptidyl-prolyl cis-trans isomerase activity"/>
    <property type="evidence" value="ECO:0007669"/>
    <property type="project" value="UniProtKB-KW"/>
</dbReference>
<feature type="region of interest" description="Disordered" evidence="11">
    <location>
        <begin position="387"/>
        <end position="408"/>
    </location>
</feature>
<keyword evidence="12" id="KW-0732">Signal</keyword>
<dbReference type="GO" id="GO:0005737">
    <property type="term" value="C:cytoplasm"/>
    <property type="evidence" value="ECO:0007669"/>
    <property type="project" value="UniProtKB-SubCell"/>
</dbReference>
<evidence type="ECO:0000256" key="7">
    <source>
        <dbReference type="ARBA" id="ARBA00023235"/>
    </source>
</evidence>
<dbReference type="Proteomes" id="UP000615234">
    <property type="component" value="Unassembled WGS sequence"/>
</dbReference>
<dbReference type="SUPFAM" id="SSF54534">
    <property type="entry name" value="FKBP-like"/>
    <property type="match status" value="1"/>
</dbReference>
<keyword evidence="6" id="KW-0143">Chaperone</keyword>
<comment type="caution">
    <text evidence="14">The sequence shown here is derived from an EMBL/GenBank/DDBJ whole genome shotgun (WGS) entry which is preliminary data.</text>
</comment>
<dbReference type="GO" id="GO:0015031">
    <property type="term" value="P:protein transport"/>
    <property type="evidence" value="ECO:0007669"/>
    <property type="project" value="InterPro"/>
</dbReference>
<feature type="chain" id="PRO_5038605285" description="peptidylprolyl isomerase" evidence="12">
    <location>
        <begin position="22"/>
        <end position="408"/>
    </location>
</feature>
<dbReference type="Gene3D" id="3.10.50.40">
    <property type="match status" value="1"/>
</dbReference>
<evidence type="ECO:0000256" key="4">
    <source>
        <dbReference type="ARBA" id="ARBA00022618"/>
    </source>
</evidence>
<evidence type="ECO:0000256" key="6">
    <source>
        <dbReference type="ARBA" id="ARBA00023186"/>
    </source>
</evidence>
<evidence type="ECO:0000313" key="15">
    <source>
        <dbReference type="Proteomes" id="UP000615234"/>
    </source>
</evidence>
<dbReference type="Pfam" id="PF00254">
    <property type="entry name" value="FKBP_C"/>
    <property type="match status" value="1"/>
</dbReference>
<dbReference type="PROSITE" id="PS51257">
    <property type="entry name" value="PROKAR_LIPOPROTEIN"/>
    <property type="match status" value="1"/>
</dbReference>
<sequence length="408" mass="44682">MRKLKKGLAVALAMAMTLSMAVGCGDKKNTTGKLDNATQTDATSSDSSTEAAEDLTIDEYIEKYADGVTLGEYKGIEYEYAPEAVTADDIQSKVDSFISSCTTYNEDKTSAAKMGDIVNIDFVGTVDGKEFEGGNSDGNGYDLTLGSKSFIDDFEDQIVGHKAGDTFDVNVTFPEDYSTTNTELNGKDAVFKTTVNYIKIPVEPEYNDELVANNTSYKTVDEYEASIKAELEASNETAALTSAQNVVMTSVINKAQIENVPEDEVESLASEIIDNLKAQASSYNFDYATFINYYYGYSDEESFAEYVKQICEESVKEKKAVCAIAKAENITIDADEETAYIKKLADNNSTTEDQIREQYSSEDLMYYTLADKVMTFLLDNGKKVESTEAATEATTASEETTEVTTEAN</sequence>
<dbReference type="EMBL" id="JACOOX010000005">
    <property type="protein sequence ID" value="MBC5663342.1"/>
    <property type="molecule type" value="Genomic_DNA"/>
</dbReference>
<dbReference type="InterPro" id="IPR005215">
    <property type="entry name" value="Trig_fac"/>
</dbReference>
<dbReference type="RefSeq" id="WP_117823185.1">
    <property type="nucleotide sequence ID" value="NZ_JACOOX010000005.1"/>
</dbReference>
<evidence type="ECO:0000256" key="8">
    <source>
        <dbReference type="ARBA" id="ARBA00023306"/>
    </source>
</evidence>
<dbReference type="EC" id="5.2.1.8" evidence="10"/>
<dbReference type="GO" id="GO:0006457">
    <property type="term" value="P:protein folding"/>
    <property type="evidence" value="ECO:0007669"/>
    <property type="project" value="InterPro"/>
</dbReference>
<comment type="similarity">
    <text evidence="3">Belongs to the FKBP-type PPIase family. Tig subfamily.</text>
</comment>
<keyword evidence="15" id="KW-1185">Reference proteome</keyword>
<comment type="function">
    <text evidence="9">Involved in protein export. Acts as a chaperone by maintaining the newly synthesized protein in an open conformation. Functions as a peptidyl-prolyl cis-trans isomerase.</text>
</comment>
<keyword evidence="7 10" id="KW-0413">Isomerase</keyword>
<protein>
    <recommendedName>
        <fullName evidence="10">peptidylprolyl isomerase</fullName>
        <ecNumber evidence="10">5.2.1.8</ecNumber>
    </recommendedName>
</protein>
<evidence type="ECO:0000256" key="9">
    <source>
        <dbReference type="ARBA" id="ARBA00024849"/>
    </source>
</evidence>
<evidence type="ECO:0000259" key="13">
    <source>
        <dbReference type="PROSITE" id="PS50059"/>
    </source>
</evidence>
<evidence type="ECO:0000256" key="2">
    <source>
        <dbReference type="ARBA" id="ARBA00004496"/>
    </source>
</evidence>
<evidence type="ECO:0000256" key="10">
    <source>
        <dbReference type="PROSITE-ProRule" id="PRU00277"/>
    </source>
</evidence>
<comment type="catalytic activity">
    <reaction evidence="1 10">
        <text>[protein]-peptidylproline (omega=180) = [protein]-peptidylproline (omega=0)</text>
        <dbReference type="Rhea" id="RHEA:16237"/>
        <dbReference type="Rhea" id="RHEA-COMP:10747"/>
        <dbReference type="Rhea" id="RHEA-COMP:10748"/>
        <dbReference type="ChEBI" id="CHEBI:83833"/>
        <dbReference type="ChEBI" id="CHEBI:83834"/>
        <dbReference type="EC" id="5.2.1.8"/>
    </reaction>
</comment>
<name>A0A8I0DVE3_9FIRM</name>
<evidence type="ECO:0000256" key="3">
    <source>
        <dbReference type="ARBA" id="ARBA00005464"/>
    </source>
</evidence>
<dbReference type="GO" id="GO:0051301">
    <property type="term" value="P:cell division"/>
    <property type="evidence" value="ECO:0007669"/>
    <property type="project" value="UniProtKB-KW"/>
</dbReference>